<evidence type="ECO:0000256" key="5">
    <source>
        <dbReference type="ARBA" id="ARBA00023136"/>
    </source>
</evidence>
<evidence type="ECO:0000256" key="4">
    <source>
        <dbReference type="ARBA" id="ARBA00022989"/>
    </source>
</evidence>
<keyword evidence="3 6" id="KW-0812">Transmembrane</keyword>
<feature type="transmembrane region" description="Helical" evidence="6">
    <location>
        <begin position="63"/>
        <end position="85"/>
    </location>
</feature>
<feature type="transmembrane region" description="Helical" evidence="6">
    <location>
        <begin position="106"/>
        <end position="123"/>
    </location>
</feature>
<evidence type="ECO:0000256" key="3">
    <source>
        <dbReference type="ARBA" id="ARBA00022692"/>
    </source>
</evidence>
<evidence type="ECO:0000313" key="7">
    <source>
        <dbReference type="EMBL" id="KAK4495960.1"/>
    </source>
</evidence>
<dbReference type="EMBL" id="JAXOVC010000011">
    <property type="protein sequence ID" value="KAK4495960.1"/>
    <property type="molecule type" value="Genomic_DNA"/>
</dbReference>
<sequence>MLNGLSSLLYFIFYFPPDFGKLHRNRSKWQEIQDLDFGGIILYSGGFLVLCMGLSWGGVVYPWGSAHVIATLVAGAVTVIGFVLYEIYMPLNRPLVPMHLFRSRDYCVLTVISAVGGMLYYSLNVIYPTMVAALFTTDPVRGGLLTCVIGGGVAAGQFSSSLWAKPGGNFRWKLFFSVVACTAFTAAMAGVKYNEHAASALMVLASFFIGALESLVGIAITFSVEDQSEIGVAVGVYASVRSAAGCLATSVFATILKNRLGHNIEHTVVPALVKAGLPVASVEPFLTALESGNKSAIGQVPGVTPSVVGVAVETMKWSYSNALSLVFLVTLAFGICSSVVAFFSPEVEKHYSNDVVRQLGRGFLGRDRGSSKETGKA</sequence>
<feature type="transmembrane region" description="Helical" evidence="6">
    <location>
        <begin position="197"/>
        <end position="222"/>
    </location>
</feature>
<keyword evidence="2" id="KW-0813">Transport</keyword>
<feature type="transmembrane region" description="Helical" evidence="6">
    <location>
        <begin position="35"/>
        <end position="57"/>
    </location>
</feature>
<keyword evidence="4 6" id="KW-1133">Transmembrane helix</keyword>
<keyword evidence="8" id="KW-1185">Reference proteome</keyword>
<dbReference type="InterPro" id="IPR036259">
    <property type="entry name" value="MFS_trans_sf"/>
</dbReference>
<gene>
    <name evidence="7" type="ORF">PRZ48_013228</name>
</gene>
<accession>A0ABR0E3I6</accession>
<evidence type="ECO:0000256" key="6">
    <source>
        <dbReference type="SAM" id="Phobius"/>
    </source>
</evidence>
<feature type="transmembrane region" description="Helical" evidence="6">
    <location>
        <begin position="174"/>
        <end position="191"/>
    </location>
</feature>
<evidence type="ECO:0000256" key="1">
    <source>
        <dbReference type="ARBA" id="ARBA00004141"/>
    </source>
</evidence>
<feature type="transmembrane region" description="Helical" evidence="6">
    <location>
        <begin position="234"/>
        <end position="256"/>
    </location>
</feature>
<keyword evidence="5 6" id="KW-0472">Membrane</keyword>
<dbReference type="PANTHER" id="PTHR23501">
    <property type="entry name" value="MAJOR FACILITATOR SUPERFAMILY"/>
    <property type="match status" value="1"/>
</dbReference>
<dbReference type="SUPFAM" id="SSF103473">
    <property type="entry name" value="MFS general substrate transporter"/>
    <property type="match status" value="1"/>
</dbReference>
<reference evidence="7 8" key="1">
    <citation type="journal article" date="2023" name="G3 (Bethesda)">
        <title>A chromosome-level genome assembly of Zasmidium syzygii isolated from banana leaves.</title>
        <authorList>
            <person name="van Westerhoven A.C."/>
            <person name="Mehrabi R."/>
            <person name="Talebi R."/>
            <person name="Steentjes M.B.F."/>
            <person name="Corcolon B."/>
            <person name="Chong P.A."/>
            <person name="Kema G.H.J."/>
            <person name="Seidl M.F."/>
        </authorList>
    </citation>
    <scope>NUCLEOTIDE SEQUENCE [LARGE SCALE GENOMIC DNA]</scope>
    <source>
        <strain evidence="7 8">P124</strain>
    </source>
</reference>
<evidence type="ECO:0000256" key="2">
    <source>
        <dbReference type="ARBA" id="ARBA00022448"/>
    </source>
</evidence>
<evidence type="ECO:0000313" key="8">
    <source>
        <dbReference type="Proteomes" id="UP001305779"/>
    </source>
</evidence>
<organism evidence="7 8">
    <name type="scientific">Zasmidium cellare</name>
    <name type="common">Wine cellar mold</name>
    <name type="synonym">Racodium cellare</name>
    <dbReference type="NCBI Taxonomy" id="395010"/>
    <lineage>
        <taxon>Eukaryota</taxon>
        <taxon>Fungi</taxon>
        <taxon>Dikarya</taxon>
        <taxon>Ascomycota</taxon>
        <taxon>Pezizomycotina</taxon>
        <taxon>Dothideomycetes</taxon>
        <taxon>Dothideomycetidae</taxon>
        <taxon>Mycosphaerellales</taxon>
        <taxon>Mycosphaerellaceae</taxon>
        <taxon>Zasmidium</taxon>
    </lineage>
</organism>
<dbReference type="PANTHER" id="PTHR23501:SF109">
    <property type="entry name" value="MAJOR FACILITATOR SUPERFAMILY (MFS) PROFILE DOMAIN-CONTAINING PROTEIN-RELATED"/>
    <property type="match status" value="1"/>
</dbReference>
<feature type="transmembrane region" description="Helical" evidence="6">
    <location>
        <begin position="143"/>
        <end position="162"/>
    </location>
</feature>
<dbReference type="Pfam" id="PF06609">
    <property type="entry name" value="TRI12"/>
    <property type="match status" value="1"/>
</dbReference>
<comment type="subcellular location">
    <subcellularLocation>
        <location evidence="1">Membrane</location>
        <topology evidence="1">Multi-pass membrane protein</topology>
    </subcellularLocation>
</comment>
<comment type="caution">
    <text evidence="7">The sequence shown here is derived from an EMBL/GenBank/DDBJ whole genome shotgun (WGS) entry which is preliminary data.</text>
</comment>
<protein>
    <submittedName>
        <fullName evidence="7">Uncharacterized protein</fullName>
    </submittedName>
</protein>
<proteinExistence type="predicted"/>
<name>A0ABR0E3I6_ZASCE</name>
<feature type="transmembrane region" description="Helical" evidence="6">
    <location>
        <begin position="322"/>
        <end position="343"/>
    </location>
</feature>
<dbReference type="InterPro" id="IPR010573">
    <property type="entry name" value="MFS_Str1/Tri12-like"/>
</dbReference>
<dbReference type="Proteomes" id="UP001305779">
    <property type="component" value="Unassembled WGS sequence"/>
</dbReference>